<name>A0A7Z8CZI6_CARDV</name>
<gene>
    <name evidence="1" type="ORF">CKN69_06565</name>
</gene>
<dbReference type="RefSeq" id="WP_135026006.1">
    <property type="nucleotide sequence ID" value="NZ_JBFUWK010000004.1"/>
</dbReference>
<protein>
    <submittedName>
        <fullName evidence="1">Uncharacterized protein</fullName>
    </submittedName>
</protein>
<evidence type="ECO:0000313" key="2">
    <source>
        <dbReference type="Proteomes" id="UP000297938"/>
    </source>
</evidence>
<dbReference type="AlphaFoldDB" id="A0A7Z8CZI6"/>
<sequence length="76" mass="9213">MEHFFQFLKEDKDYLLLSEKIILAEKEIVGNPSKANKENLKKLKFQISEYMHIKIFEMGFFEGINYSRLRLKERLI</sequence>
<organism evidence="1 2">
    <name type="scientific">Carnobacterium divergens</name>
    <name type="common">Lactobacillus divergens</name>
    <dbReference type="NCBI Taxonomy" id="2748"/>
    <lineage>
        <taxon>Bacteria</taxon>
        <taxon>Bacillati</taxon>
        <taxon>Bacillota</taxon>
        <taxon>Bacilli</taxon>
        <taxon>Lactobacillales</taxon>
        <taxon>Carnobacteriaceae</taxon>
        <taxon>Carnobacterium</taxon>
    </lineage>
</organism>
<dbReference type="EMBL" id="NRPP01000010">
    <property type="protein sequence ID" value="TFJ27505.1"/>
    <property type="molecule type" value="Genomic_DNA"/>
</dbReference>
<dbReference type="Proteomes" id="UP000297938">
    <property type="component" value="Unassembled WGS sequence"/>
</dbReference>
<reference evidence="1 2" key="1">
    <citation type="journal article" date="2018" name="Int. J. Food Microbiol.">
        <title>Growth of Carnobacterium spp. isolated from chilled vacuum-packaged meat under relevant acidic conditions.</title>
        <authorList>
            <person name="Zhang P."/>
            <person name="Badoni M."/>
            <person name="Ganzle M."/>
            <person name="Yang X."/>
        </authorList>
    </citation>
    <scope>NUCLEOTIDE SEQUENCE [LARGE SCALE GENOMIC DNA]</scope>
    <source>
        <strain evidence="1 2">B2</strain>
    </source>
</reference>
<proteinExistence type="predicted"/>
<comment type="caution">
    <text evidence="1">The sequence shown here is derived from an EMBL/GenBank/DDBJ whole genome shotgun (WGS) entry which is preliminary data.</text>
</comment>
<evidence type="ECO:0000313" key="1">
    <source>
        <dbReference type="EMBL" id="TFJ27505.1"/>
    </source>
</evidence>
<accession>A0A7Z8CZI6</accession>